<evidence type="ECO:0008006" key="3">
    <source>
        <dbReference type="Google" id="ProtNLM"/>
    </source>
</evidence>
<comment type="caution">
    <text evidence="1">The sequence shown here is derived from an EMBL/GenBank/DDBJ whole genome shotgun (WGS) entry which is preliminary data.</text>
</comment>
<evidence type="ECO:0000313" key="2">
    <source>
        <dbReference type="Proteomes" id="UP000239236"/>
    </source>
</evidence>
<name>A0ABX5DPP0_9BACI</name>
<sequence>MKNLSEIKQFLGELRTDKALVFNLEKINSFERALFLSTQSILIDKYNVRLGGLSYGHQILFLATINEKNILVENDIQNLVETSFEIYNIINARNVTLGYGSTKSTSSIDNENLNLLISSISKFIELFEKIE</sequence>
<dbReference type="EMBL" id="PVRR01000005">
    <property type="protein sequence ID" value="PRT38295.1"/>
    <property type="molecule type" value="Genomic_DNA"/>
</dbReference>
<protein>
    <recommendedName>
        <fullName evidence="3">HEPN domain-containing protein</fullName>
    </recommendedName>
</protein>
<gene>
    <name evidence="1" type="ORF">C6357_21445</name>
</gene>
<dbReference type="Proteomes" id="UP000239236">
    <property type="component" value="Unassembled WGS sequence"/>
</dbReference>
<keyword evidence="2" id="KW-1185">Reference proteome</keyword>
<organism evidence="1 2">
    <name type="scientific">Bacillus wiedmannii</name>
    <dbReference type="NCBI Taxonomy" id="1890302"/>
    <lineage>
        <taxon>Bacteria</taxon>
        <taxon>Bacillati</taxon>
        <taxon>Bacillota</taxon>
        <taxon>Bacilli</taxon>
        <taxon>Bacillales</taxon>
        <taxon>Bacillaceae</taxon>
        <taxon>Bacillus</taxon>
        <taxon>Bacillus cereus group</taxon>
    </lineage>
</organism>
<reference evidence="1 2" key="1">
    <citation type="submission" date="2018-03" db="EMBL/GenBank/DDBJ databases">
        <title>Genotypic and phenotypic analysis of antagonistic Bacillus spp. isolated from rhizosphere soil of plants in Tibet.</title>
        <authorList>
            <person name="Borriss R."/>
            <person name="Lasch P."/>
            <person name="Wu L."/>
            <person name="Wu H."/>
            <person name="Gao X."/>
        </authorList>
    </citation>
    <scope>NUCLEOTIDE SEQUENCE [LARGE SCALE GENOMIC DNA]</scope>
    <source>
        <strain evidence="1 2">NMSW16</strain>
    </source>
</reference>
<accession>A0ABX5DPP0</accession>
<dbReference type="RefSeq" id="WP_098250478.1">
    <property type="nucleotide sequence ID" value="NZ_PVRR01000005.1"/>
</dbReference>
<proteinExistence type="predicted"/>
<evidence type="ECO:0000313" key="1">
    <source>
        <dbReference type="EMBL" id="PRT38295.1"/>
    </source>
</evidence>